<dbReference type="InterPro" id="IPR026510">
    <property type="entry name" value="PEX11C_met"/>
</dbReference>
<dbReference type="Pfam" id="PF05648">
    <property type="entry name" value="PEX11"/>
    <property type="match status" value="1"/>
</dbReference>
<dbReference type="OrthoDB" id="10005898at2759"/>
<reference evidence="5" key="1">
    <citation type="submission" date="2021-01" db="UniProtKB">
        <authorList>
            <consortium name="EnsemblMetazoa"/>
        </authorList>
    </citation>
    <scope>IDENTIFICATION</scope>
</reference>
<evidence type="ECO:0000313" key="6">
    <source>
        <dbReference type="Proteomes" id="UP000002358"/>
    </source>
</evidence>
<feature type="transmembrane region" description="Helical" evidence="4">
    <location>
        <begin position="119"/>
        <end position="139"/>
    </location>
</feature>
<evidence type="ECO:0000256" key="1">
    <source>
        <dbReference type="ARBA" id="ARBA00023136"/>
    </source>
</evidence>
<evidence type="ECO:0000256" key="2">
    <source>
        <dbReference type="ARBA" id="ARBA00023140"/>
    </source>
</evidence>
<protein>
    <recommendedName>
        <fullName evidence="7">Peroxisomal membrane protein 11C</fullName>
    </recommendedName>
</protein>
<evidence type="ECO:0008006" key="7">
    <source>
        <dbReference type="Google" id="ProtNLM"/>
    </source>
</evidence>
<name>A0A7M7H5K2_NASVI</name>
<keyword evidence="4" id="KW-0812">Transmembrane</keyword>
<dbReference type="KEGG" id="nvi:100119449"/>
<sequence>MNIALISDYLDTYEGRDKFLRTLSYAAKLASGFPSSDDTADKFKSFGSKMSGARVILRLLDDIPNIHHAMSYGWGQKEPDWFIRTIELIKIAVDTFYGPVEHICWAGENKLIPIDVDKWGNATVWFWIGSLYLSLIKTLRKYKLLKKQEMSFSKTGLDPRFNKAKLRHQQNNELLICLRLMLDLSYAVSYLPAGTLWGGKFSAWQVGALGTISSLIGVYQALSKRIAQKNS</sequence>
<feature type="transmembrane region" description="Helical" evidence="4">
    <location>
        <begin position="203"/>
        <end position="222"/>
    </location>
</feature>
<dbReference type="PANTHER" id="PTHR20990:SF1">
    <property type="entry name" value="PEROXISOMAL MEMBRANE PROTEIN 11C"/>
    <property type="match status" value="1"/>
</dbReference>
<dbReference type="Proteomes" id="UP000002358">
    <property type="component" value="Chromosome 4"/>
</dbReference>
<comment type="subcellular location">
    <subcellularLocation>
        <location evidence="3">Peroxisome membrane</location>
    </subcellularLocation>
</comment>
<organism evidence="5 6">
    <name type="scientific">Nasonia vitripennis</name>
    <name type="common">Parasitic wasp</name>
    <dbReference type="NCBI Taxonomy" id="7425"/>
    <lineage>
        <taxon>Eukaryota</taxon>
        <taxon>Metazoa</taxon>
        <taxon>Ecdysozoa</taxon>
        <taxon>Arthropoda</taxon>
        <taxon>Hexapoda</taxon>
        <taxon>Insecta</taxon>
        <taxon>Pterygota</taxon>
        <taxon>Neoptera</taxon>
        <taxon>Endopterygota</taxon>
        <taxon>Hymenoptera</taxon>
        <taxon>Apocrita</taxon>
        <taxon>Proctotrupomorpha</taxon>
        <taxon>Chalcidoidea</taxon>
        <taxon>Pteromalidae</taxon>
        <taxon>Pteromalinae</taxon>
        <taxon>Nasonia</taxon>
    </lineage>
</organism>
<evidence type="ECO:0000313" key="5">
    <source>
        <dbReference type="EnsemblMetazoa" id="XP_008205463"/>
    </source>
</evidence>
<dbReference type="CTD" id="42751"/>
<proteinExistence type="predicted"/>
<evidence type="ECO:0000256" key="4">
    <source>
        <dbReference type="SAM" id="Phobius"/>
    </source>
</evidence>
<dbReference type="GeneID" id="100119449"/>
<dbReference type="PANTHER" id="PTHR20990">
    <property type="entry name" value="PEROXISOMAL BIOGENESIS FACTOR 11"/>
    <property type="match status" value="1"/>
</dbReference>
<dbReference type="AlphaFoldDB" id="A0A7M7H5K2"/>
<accession>A0A7M7H5K2</accession>
<evidence type="ECO:0000256" key="3">
    <source>
        <dbReference type="ARBA" id="ARBA00046271"/>
    </source>
</evidence>
<dbReference type="GO" id="GO:0005778">
    <property type="term" value="C:peroxisomal membrane"/>
    <property type="evidence" value="ECO:0007669"/>
    <property type="project" value="UniProtKB-SubCell"/>
</dbReference>
<keyword evidence="4" id="KW-1133">Transmembrane helix</keyword>
<feature type="transmembrane region" description="Helical" evidence="4">
    <location>
        <begin position="174"/>
        <end position="191"/>
    </location>
</feature>
<keyword evidence="6" id="KW-1185">Reference proteome</keyword>
<dbReference type="InterPro" id="IPR008733">
    <property type="entry name" value="PEX11"/>
</dbReference>
<keyword evidence="1 4" id="KW-0472">Membrane</keyword>
<dbReference type="InParanoid" id="A0A7M7H5K2"/>
<dbReference type="GO" id="GO:0016559">
    <property type="term" value="P:peroxisome fission"/>
    <property type="evidence" value="ECO:0007669"/>
    <property type="project" value="InterPro"/>
</dbReference>
<dbReference type="SMR" id="A0A7M7H5K2"/>
<dbReference type="EnsemblMetazoa" id="XM_008207241">
    <property type="protein sequence ID" value="XP_008205463"/>
    <property type="gene ID" value="LOC100119449"/>
</dbReference>
<keyword evidence="2" id="KW-0576">Peroxisome</keyword>
<dbReference type="FunCoup" id="A0A7M7H5K2">
    <property type="interactions" value="269"/>
</dbReference>
<dbReference type="RefSeq" id="XP_008205463.2">
    <property type="nucleotide sequence ID" value="XM_008207241.4"/>
</dbReference>